<keyword evidence="2" id="KW-1185">Reference proteome</keyword>
<evidence type="ECO:0000313" key="1">
    <source>
        <dbReference type="EMBL" id="OMJ71718.1"/>
    </source>
</evidence>
<dbReference type="Proteomes" id="UP000187209">
    <property type="component" value="Unassembled WGS sequence"/>
</dbReference>
<dbReference type="OrthoDB" id="10594400at2759"/>
<evidence type="ECO:0000313" key="2">
    <source>
        <dbReference type="Proteomes" id="UP000187209"/>
    </source>
</evidence>
<dbReference type="PANTHER" id="PTHR13138">
    <property type="entry name" value="PROTEIN LIN1"/>
    <property type="match status" value="1"/>
</dbReference>
<dbReference type="InterPro" id="IPR039905">
    <property type="entry name" value="CD2BP2/Lin1"/>
</dbReference>
<protein>
    <recommendedName>
        <fullName evidence="3">GYF domain-containing protein</fullName>
    </recommendedName>
</protein>
<name>A0A1R2B4K2_9CILI</name>
<dbReference type="AlphaFoldDB" id="A0A1R2B4K2"/>
<comment type="caution">
    <text evidence="1">The sequence shown here is derived from an EMBL/GenBank/DDBJ whole genome shotgun (WGS) entry which is preliminary data.</text>
</comment>
<accession>A0A1R2B4K2</accession>
<organism evidence="1 2">
    <name type="scientific">Stentor coeruleus</name>
    <dbReference type="NCBI Taxonomy" id="5963"/>
    <lineage>
        <taxon>Eukaryota</taxon>
        <taxon>Sar</taxon>
        <taxon>Alveolata</taxon>
        <taxon>Ciliophora</taxon>
        <taxon>Postciliodesmatophora</taxon>
        <taxon>Heterotrichea</taxon>
        <taxon>Heterotrichida</taxon>
        <taxon>Stentoridae</taxon>
        <taxon>Stentor</taxon>
    </lineage>
</organism>
<dbReference type="EMBL" id="MPUH01000963">
    <property type="protein sequence ID" value="OMJ71718.1"/>
    <property type="molecule type" value="Genomic_DNA"/>
</dbReference>
<dbReference type="GO" id="GO:0005682">
    <property type="term" value="C:U5 snRNP"/>
    <property type="evidence" value="ECO:0007669"/>
    <property type="project" value="InterPro"/>
</dbReference>
<dbReference type="PANTHER" id="PTHR13138:SF3">
    <property type="entry name" value="CD2 ANTIGEN CYTOPLASMIC TAIL-BINDING PROTEIN 2"/>
    <property type="match status" value="1"/>
</dbReference>
<proteinExistence type="predicted"/>
<evidence type="ECO:0008006" key="3">
    <source>
        <dbReference type="Google" id="ProtNLM"/>
    </source>
</evidence>
<gene>
    <name evidence="1" type="ORF">SteCoe_30005</name>
</gene>
<sequence length="278" mass="31949">MKKGKDKIFNEDAEDAREIRKRQKLVKAYYDELTGGKISKKFKPSDIDLIQEYNEGKKPLDFKDLTVNHENSDEENKEAFNLNEEVEDGLIDNKGIPIFKGKKTNSIDPWFESMGNKKVQIKIKEEKPEAIIDIRKCKEGLKKHLKSNETVAQAMKRLRGKIPSVGNYKKNIRKGVEKEDKAKAEKCSDEFEELCKICSDLVASGCDDLYEWKIEDLAEVRYWKLKGPNGIVGPVDDNQVTIWKKAGKLGGFQIQKTDKVGNSLQGDVWMDFDMFELY</sequence>
<reference evidence="1 2" key="1">
    <citation type="submission" date="2016-11" db="EMBL/GenBank/DDBJ databases">
        <title>The macronuclear genome of Stentor coeruleus: a giant cell with tiny introns.</title>
        <authorList>
            <person name="Slabodnick M."/>
            <person name="Ruby J.G."/>
            <person name="Reiff S.B."/>
            <person name="Swart E.C."/>
            <person name="Gosai S."/>
            <person name="Prabakaran S."/>
            <person name="Witkowska E."/>
            <person name="Larue G.E."/>
            <person name="Fisher S."/>
            <person name="Freeman R.M."/>
            <person name="Gunawardena J."/>
            <person name="Chu W."/>
            <person name="Stover N.A."/>
            <person name="Gregory B.D."/>
            <person name="Nowacki M."/>
            <person name="Derisi J."/>
            <person name="Roy S.W."/>
            <person name="Marshall W.F."/>
            <person name="Sood P."/>
        </authorList>
    </citation>
    <scope>NUCLEOTIDE SEQUENCE [LARGE SCALE GENOMIC DNA]</scope>
    <source>
        <strain evidence="1">WM001</strain>
    </source>
</reference>